<dbReference type="HAMAP" id="MF_00758">
    <property type="entry name" value="UPF0301"/>
    <property type="match status" value="1"/>
</dbReference>
<name>A0A6L5YXK9_9RHOB</name>
<proteinExistence type="inferred from homology"/>
<dbReference type="PANTHER" id="PTHR30327">
    <property type="entry name" value="UNCHARACTERIZED PROTEIN YQGE"/>
    <property type="match status" value="1"/>
</dbReference>
<accession>A0A6L5YXK9</accession>
<dbReference type="SUPFAM" id="SSF143456">
    <property type="entry name" value="VC0467-like"/>
    <property type="match status" value="1"/>
</dbReference>
<dbReference type="Gene3D" id="3.40.1740.10">
    <property type="entry name" value="VC0467-like"/>
    <property type="match status" value="1"/>
</dbReference>
<dbReference type="AlphaFoldDB" id="A0A6L5YXK9"/>
<keyword evidence="4" id="KW-1185">Reference proteome</keyword>
<reference evidence="3 4" key="1">
    <citation type="submission" date="2019-10" db="EMBL/GenBank/DDBJ databases">
        <title>Cognatihalovulum marinum gen. nov. sp. nov., a new member of the family Rhodobacteraceae isolated from deep seawater of the Northwest Indian Ocean.</title>
        <authorList>
            <person name="Ruan C."/>
            <person name="Wang J."/>
            <person name="Zheng X."/>
            <person name="Song L."/>
            <person name="Zhu Y."/>
            <person name="Huang Y."/>
            <person name="Lu Z."/>
            <person name="Du W."/>
            <person name="Huang L."/>
            <person name="Dai X."/>
        </authorList>
    </citation>
    <scope>NUCLEOTIDE SEQUENCE [LARGE SCALE GENOMIC DNA]</scope>
    <source>
        <strain evidence="3 4">2CG4</strain>
    </source>
</reference>
<gene>
    <name evidence="3" type="ORF">GE300_02890</name>
</gene>
<dbReference type="PANTHER" id="PTHR30327:SF1">
    <property type="entry name" value="UPF0301 PROTEIN YQGE"/>
    <property type="match status" value="1"/>
</dbReference>
<evidence type="ECO:0000313" key="3">
    <source>
        <dbReference type="EMBL" id="MSU88565.1"/>
    </source>
</evidence>
<dbReference type="GO" id="GO:0005829">
    <property type="term" value="C:cytosol"/>
    <property type="evidence" value="ECO:0007669"/>
    <property type="project" value="TreeGrafter"/>
</dbReference>
<dbReference type="NCBIfam" id="NF001268">
    <property type="entry name" value="PRK00228.1-4"/>
    <property type="match status" value="1"/>
</dbReference>
<comment type="similarity">
    <text evidence="1 2">Belongs to the UPF0301 (AlgH) family.</text>
</comment>
<dbReference type="Proteomes" id="UP000474957">
    <property type="component" value="Unassembled WGS sequence"/>
</dbReference>
<dbReference type="EMBL" id="WIND01000001">
    <property type="protein sequence ID" value="MSU88565.1"/>
    <property type="molecule type" value="Genomic_DNA"/>
</dbReference>
<organism evidence="3 4">
    <name type="scientific">Halovulum marinum</name>
    <dbReference type="NCBI Taxonomy" id="2662447"/>
    <lineage>
        <taxon>Bacteria</taxon>
        <taxon>Pseudomonadati</taxon>
        <taxon>Pseudomonadota</taxon>
        <taxon>Alphaproteobacteria</taxon>
        <taxon>Rhodobacterales</taxon>
        <taxon>Paracoccaceae</taxon>
        <taxon>Halovulum</taxon>
    </lineage>
</organism>
<evidence type="ECO:0000256" key="1">
    <source>
        <dbReference type="ARBA" id="ARBA00009600"/>
    </source>
</evidence>
<dbReference type="InterPro" id="IPR003774">
    <property type="entry name" value="AlgH-like"/>
</dbReference>
<protein>
    <recommendedName>
        <fullName evidence="2">UPF0301 protein GE300_02890</fullName>
    </recommendedName>
</protein>
<dbReference type="Pfam" id="PF02622">
    <property type="entry name" value="DUF179"/>
    <property type="match status" value="1"/>
</dbReference>
<evidence type="ECO:0000313" key="4">
    <source>
        <dbReference type="Proteomes" id="UP000474957"/>
    </source>
</evidence>
<sequence>MDDAPAFLEGKLLVAMPGMGDLRFERAVIFMCAHSAEGAMGLMVNKQADELTFAELLEQLDIPVRRGAQGPLVYFGGPVEHGRGFVLHSGEYALEGATMQVDGGFGMTATLDILRDISEGQGPRAALLALGYAGWGPGQLEQEFQANGWLTCDADEALVFNTRPEDRWAAAMERIGIDPRLLSGEGGRA</sequence>
<evidence type="ECO:0000256" key="2">
    <source>
        <dbReference type="HAMAP-Rule" id="MF_00758"/>
    </source>
</evidence>
<dbReference type="RefSeq" id="WP_154444644.1">
    <property type="nucleotide sequence ID" value="NZ_WIND01000001.1"/>
</dbReference>
<comment type="caution">
    <text evidence="3">The sequence shown here is derived from an EMBL/GenBank/DDBJ whole genome shotgun (WGS) entry which is preliminary data.</text>
</comment>